<dbReference type="InterPro" id="IPR006490">
    <property type="entry name" value="Maj_tail_phi13"/>
</dbReference>
<proteinExistence type="predicted"/>
<dbReference type="InterPro" id="IPR059177">
    <property type="entry name" value="GH29D-like_dom"/>
</dbReference>
<evidence type="ECO:0000259" key="1">
    <source>
        <dbReference type="Pfam" id="PF13290"/>
    </source>
</evidence>
<dbReference type="EMBL" id="BK014911">
    <property type="protein sequence ID" value="DAD82027.1"/>
    <property type="molecule type" value="Genomic_DNA"/>
</dbReference>
<name>A0A8S5MJF9_9CAUD</name>
<dbReference type="NCBIfam" id="TIGR01603">
    <property type="entry name" value="maj_tail_phi13"/>
    <property type="match status" value="1"/>
</dbReference>
<feature type="domain" description="GH29D-like beta-sandwich" evidence="1">
    <location>
        <begin position="193"/>
        <end position="257"/>
    </location>
</feature>
<evidence type="ECO:0000313" key="2">
    <source>
        <dbReference type="EMBL" id="DAD82027.1"/>
    </source>
</evidence>
<reference evidence="2" key="1">
    <citation type="journal article" date="2021" name="Proc. Natl. Acad. Sci. U.S.A.">
        <title>A Catalog of Tens of Thousands of Viruses from Human Metagenomes Reveals Hidden Associations with Chronic Diseases.</title>
        <authorList>
            <person name="Tisza M.J."/>
            <person name="Buck C.B."/>
        </authorList>
    </citation>
    <scope>NUCLEOTIDE SEQUENCE</scope>
    <source>
        <strain evidence="2">CtkL634</strain>
    </source>
</reference>
<organism evidence="2">
    <name type="scientific">Siphoviridae sp. ctkL634</name>
    <dbReference type="NCBI Taxonomy" id="2826442"/>
    <lineage>
        <taxon>Viruses</taxon>
        <taxon>Duplodnaviria</taxon>
        <taxon>Heunggongvirae</taxon>
        <taxon>Uroviricota</taxon>
        <taxon>Caudoviricetes</taxon>
    </lineage>
</organism>
<sequence>MANFGLSKPWVAKLNPATNKYSDAFKCGKAISTAVTPNYNEVPLYADNQQTEYVSEFKNANVSIGTDRLPSEAAKIMFGHTVAVNGEEASKSEDEAGYIGYGFITAEQLDGVKKYRACVLLKVKMKEGEESFETKGDSIVFKTPSLSGTASANEDGEWRIKSPYYATEAEADKWIQKKFGVVEQCATPEASVESGTYAETQTVTLSCATKGATIKYTTDGTTPSEANGTEYNNTISIAATAGLRAIAYKSGLVNSEVMIKEYFING</sequence>
<accession>A0A8S5MJF9</accession>
<dbReference type="Pfam" id="PF13290">
    <property type="entry name" value="CHB_HEX_C_1"/>
    <property type="match status" value="1"/>
</dbReference>
<protein>
    <submittedName>
        <fullName evidence="2">Tail tube protein</fullName>
    </submittedName>
</protein>